<proteinExistence type="predicted"/>
<reference evidence="2" key="1">
    <citation type="submission" date="2016-10" db="EMBL/GenBank/DDBJ databases">
        <authorList>
            <person name="Varghese N."/>
            <person name="Submissions S."/>
        </authorList>
    </citation>
    <scope>NUCLEOTIDE SEQUENCE [LARGE SCALE GENOMIC DNA]</scope>
    <source>
        <strain evidence="2">DSM 45245</strain>
    </source>
</reference>
<dbReference type="Proteomes" id="UP000242415">
    <property type="component" value="Unassembled WGS sequence"/>
</dbReference>
<keyword evidence="2" id="KW-1185">Reference proteome</keyword>
<dbReference type="EMBL" id="FNPH01000007">
    <property type="protein sequence ID" value="SDZ19495.1"/>
    <property type="molecule type" value="Genomic_DNA"/>
</dbReference>
<dbReference type="OrthoDB" id="3304871at2"/>
<accession>A0A1H3R2G3</accession>
<evidence type="ECO:0000313" key="2">
    <source>
        <dbReference type="Proteomes" id="UP000242415"/>
    </source>
</evidence>
<evidence type="ECO:0000313" key="1">
    <source>
        <dbReference type="EMBL" id="SDZ19495.1"/>
    </source>
</evidence>
<organism evidence="1 2">
    <name type="scientific">Micromonospora pattaloongensis</name>
    <dbReference type="NCBI Taxonomy" id="405436"/>
    <lineage>
        <taxon>Bacteria</taxon>
        <taxon>Bacillati</taxon>
        <taxon>Actinomycetota</taxon>
        <taxon>Actinomycetes</taxon>
        <taxon>Micromonosporales</taxon>
        <taxon>Micromonosporaceae</taxon>
        <taxon>Micromonospora</taxon>
    </lineage>
</organism>
<name>A0A1H3R2G3_9ACTN</name>
<protein>
    <submittedName>
        <fullName evidence="1">Uncharacterized protein</fullName>
    </submittedName>
</protein>
<dbReference type="AlphaFoldDB" id="A0A1H3R2G3"/>
<gene>
    <name evidence="1" type="ORF">SAMN05444365_1072</name>
</gene>
<dbReference type="RefSeq" id="WP_091558864.1">
    <property type="nucleotide sequence ID" value="NZ_FNPH01000007.1"/>
</dbReference>
<sequence>MGFIQLAAILRDRAAGAKLNPEKRLALKVLADDLIFSVALRYAELLDEGDAIVGRHSGKAVPTHAGALARQRVDAVRRFEDRSVAGLASTGRIPVWL</sequence>